<comment type="caution">
    <text evidence="1">The sequence shown here is derived from an EMBL/GenBank/DDBJ whole genome shotgun (WGS) entry which is preliminary data.</text>
</comment>
<dbReference type="EMBL" id="JAUSRL010000006">
    <property type="protein sequence ID" value="MDP9961553.1"/>
    <property type="molecule type" value="Genomic_DNA"/>
</dbReference>
<name>A0ABT9SQ39_9FLAO</name>
<sequence length="77" mass="9188">MDITKSIRKAVNSNTYWKHDIFQSVVNALSIDYQVDIEIYAEKFATLISEMKIFMLLILIIWEIRKPFPLKIFTFIM</sequence>
<accession>A0ABT9SQ39</accession>
<reference evidence="1 2" key="1">
    <citation type="submission" date="2023-07" db="EMBL/GenBank/DDBJ databases">
        <title>Sorghum-associated microbial communities from plants grown in Nebraska, USA.</title>
        <authorList>
            <person name="Schachtman D."/>
        </authorList>
    </citation>
    <scope>NUCLEOTIDE SEQUENCE [LARGE SCALE GENOMIC DNA]</scope>
    <source>
        <strain evidence="1 2">CC351</strain>
    </source>
</reference>
<proteinExistence type="predicted"/>
<organism evidence="1 2">
    <name type="scientific">Chryseobacterium lathyri</name>
    <dbReference type="NCBI Taxonomy" id="395933"/>
    <lineage>
        <taxon>Bacteria</taxon>
        <taxon>Pseudomonadati</taxon>
        <taxon>Bacteroidota</taxon>
        <taxon>Flavobacteriia</taxon>
        <taxon>Flavobacteriales</taxon>
        <taxon>Weeksellaceae</taxon>
        <taxon>Chryseobacterium group</taxon>
        <taxon>Chryseobacterium</taxon>
    </lineage>
</organism>
<evidence type="ECO:0000313" key="1">
    <source>
        <dbReference type="EMBL" id="MDP9961553.1"/>
    </source>
</evidence>
<dbReference type="Proteomes" id="UP001235513">
    <property type="component" value="Unassembled WGS sequence"/>
</dbReference>
<evidence type="ECO:0000313" key="2">
    <source>
        <dbReference type="Proteomes" id="UP001235513"/>
    </source>
</evidence>
<gene>
    <name evidence="1" type="ORF">J2T04_003464</name>
</gene>
<protein>
    <submittedName>
        <fullName evidence="1">Uncharacterized protein</fullName>
    </submittedName>
</protein>
<keyword evidence="2" id="KW-1185">Reference proteome</keyword>